<reference evidence="3" key="1">
    <citation type="journal article" date="2012" name="PLoS Genet.">
        <title>The genomes of the fungal plant pathogens Cladosporium fulvum and Dothistroma septosporum reveal adaptation to different hosts and lifestyles but also signatures of common ancestry.</title>
        <authorList>
            <person name="de Wit P.J.G.M."/>
            <person name="van der Burgt A."/>
            <person name="Oekmen B."/>
            <person name="Stergiopoulos I."/>
            <person name="Abd-Elsalam K.A."/>
            <person name="Aerts A.L."/>
            <person name="Bahkali A.H."/>
            <person name="Beenen H.G."/>
            <person name="Chettri P."/>
            <person name="Cox M.P."/>
            <person name="Datema E."/>
            <person name="de Vries R.P."/>
            <person name="Dhillon B."/>
            <person name="Ganley A.R."/>
            <person name="Griffiths S.A."/>
            <person name="Guo Y."/>
            <person name="Hamelin R.C."/>
            <person name="Henrissat B."/>
            <person name="Kabir M.S."/>
            <person name="Jashni M.K."/>
            <person name="Kema G."/>
            <person name="Klaubauf S."/>
            <person name="Lapidus A."/>
            <person name="Levasseur A."/>
            <person name="Lindquist E."/>
            <person name="Mehrabi R."/>
            <person name="Ohm R.A."/>
            <person name="Owen T.J."/>
            <person name="Salamov A."/>
            <person name="Schwelm A."/>
            <person name="Schijlen E."/>
            <person name="Sun H."/>
            <person name="van den Burg H.A."/>
            <person name="van Ham R.C.H.J."/>
            <person name="Zhang S."/>
            <person name="Goodwin S.B."/>
            <person name="Grigoriev I.V."/>
            <person name="Collemare J."/>
            <person name="Bradshaw R.E."/>
        </authorList>
    </citation>
    <scope>NUCLEOTIDE SEQUENCE [LARGE SCALE GENOMIC DNA]</scope>
    <source>
        <strain evidence="3">NZE10 / CBS 128990</strain>
    </source>
</reference>
<reference evidence="2 3" key="2">
    <citation type="journal article" date="2012" name="PLoS Pathog.">
        <title>Diverse lifestyles and strategies of plant pathogenesis encoded in the genomes of eighteen Dothideomycetes fungi.</title>
        <authorList>
            <person name="Ohm R.A."/>
            <person name="Feau N."/>
            <person name="Henrissat B."/>
            <person name="Schoch C.L."/>
            <person name="Horwitz B.A."/>
            <person name="Barry K.W."/>
            <person name="Condon B.J."/>
            <person name="Copeland A.C."/>
            <person name="Dhillon B."/>
            <person name="Glaser F."/>
            <person name="Hesse C.N."/>
            <person name="Kosti I."/>
            <person name="LaButti K."/>
            <person name="Lindquist E.A."/>
            <person name="Lucas S."/>
            <person name="Salamov A.A."/>
            <person name="Bradshaw R.E."/>
            <person name="Ciuffetti L."/>
            <person name="Hamelin R.C."/>
            <person name="Kema G.H.J."/>
            <person name="Lawrence C."/>
            <person name="Scott J.A."/>
            <person name="Spatafora J.W."/>
            <person name="Turgeon B.G."/>
            <person name="de Wit P.J.G.M."/>
            <person name="Zhong S."/>
            <person name="Goodwin S.B."/>
            <person name="Grigoriev I.V."/>
        </authorList>
    </citation>
    <scope>NUCLEOTIDE SEQUENCE [LARGE SCALE GENOMIC DNA]</scope>
    <source>
        <strain evidence="3">NZE10 / CBS 128990</strain>
    </source>
</reference>
<accession>N1PKH2</accession>
<dbReference type="AlphaFoldDB" id="N1PKH2"/>
<name>N1PKH2_DOTSN</name>
<dbReference type="Proteomes" id="UP000016933">
    <property type="component" value="Unassembled WGS sequence"/>
</dbReference>
<evidence type="ECO:0000313" key="2">
    <source>
        <dbReference type="EMBL" id="EME42604.1"/>
    </source>
</evidence>
<gene>
    <name evidence="2" type="ORF">DOTSEDRAFT_73444</name>
</gene>
<evidence type="ECO:0000256" key="1">
    <source>
        <dbReference type="SAM" id="MobiDB-lite"/>
    </source>
</evidence>
<protein>
    <submittedName>
        <fullName evidence="2">Uncharacterized protein</fullName>
    </submittedName>
</protein>
<keyword evidence="3" id="KW-1185">Reference proteome</keyword>
<dbReference type="HOGENOM" id="CLU_2722206_0_0_1"/>
<feature type="region of interest" description="Disordered" evidence="1">
    <location>
        <begin position="1"/>
        <end position="24"/>
    </location>
</feature>
<sequence>MRTRQGSREMAPPETRRQIRKGSATIYRGDNTFKAQEALSCTYKRHEHGSLLVHHLMQDRKRAATPQHCSRG</sequence>
<proteinExistence type="predicted"/>
<organism evidence="2 3">
    <name type="scientific">Dothistroma septosporum (strain NZE10 / CBS 128990)</name>
    <name type="common">Red band needle blight fungus</name>
    <name type="synonym">Mycosphaerella pini</name>
    <dbReference type="NCBI Taxonomy" id="675120"/>
    <lineage>
        <taxon>Eukaryota</taxon>
        <taxon>Fungi</taxon>
        <taxon>Dikarya</taxon>
        <taxon>Ascomycota</taxon>
        <taxon>Pezizomycotina</taxon>
        <taxon>Dothideomycetes</taxon>
        <taxon>Dothideomycetidae</taxon>
        <taxon>Mycosphaerellales</taxon>
        <taxon>Mycosphaerellaceae</taxon>
        <taxon>Dothistroma</taxon>
    </lineage>
</organism>
<evidence type="ECO:0000313" key="3">
    <source>
        <dbReference type="Proteomes" id="UP000016933"/>
    </source>
</evidence>
<dbReference type="EMBL" id="KB446541">
    <property type="protein sequence ID" value="EME42604.1"/>
    <property type="molecule type" value="Genomic_DNA"/>
</dbReference>